<keyword evidence="1" id="KW-0732">Signal</keyword>
<gene>
    <name evidence="2" type="ORF">EXU28_08610</name>
</gene>
<proteinExistence type="predicted"/>
<keyword evidence="3" id="KW-1185">Reference proteome</keyword>
<evidence type="ECO:0000313" key="2">
    <source>
        <dbReference type="EMBL" id="RZG46633.1"/>
    </source>
</evidence>
<dbReference type="AlphaFoldDB" id="A0A4Q7AJC2"/>
<organism evidence="2 3">
    <name type="scientific">Acinetobacter wuhouensis</name>
    <dbReference type="NCBI Taxonomy" id="1879050"/>
    <lineage>
        <taxon>Bacteria</taxon>
        <taxon>Pseudomonadati</taxon>
        <taxon>Pseudomonadota</taxon>
        <taxon>Gammaproteobacteria</taxon>
        <taxon>Moraxellales</taxon>
        <taxon>Moraxellaceae</taxon>
        <taxon>Acinetobacter</taxon>
    </lineage>
</organism>
<reference evidence="2 3" key="1">
    <citation type="submission" date="2019-02" db="EMBL/GenBank/DDBJ databases">
        <title>The Batch Genome Submission of Acinetobacter spp. strains.</title>
        <authorList>
            <person name="Qin J."/>
            <person name="Hu Y."/>
            <person name="Ye H."/>
            <person name="Wei L."/>
            <person name="Feng Y."/>
            <person name="Zong Z."/>
        </authorList>
    </citation>
    <scope>NUCLEOTIDE SEQUENCE [LARGE SCALE GENOMIC DNA]</scope>
    <source>
        <strain evidence="2 3">WCHAW060049</strain>
    </source>
</reference>
<sequence>MKKMMLLFLTSIVSFQLNAMEALSDSDLQQVEGQAGADLSLKLSLNQNVLTNVQLNDGTKPTFNCDPAKIQFCRLAISPNKRFVKPTTDTANYPSGYMPDDTSGNRLWLVMKGVQGTMNIQKLSLDGTDLVIGNVIKPAIQLGFLSSMPIQIRNFGFNALSIEQDGFVSTQTSKNVLTEPTGQSTYGYLNTGTYTAVPAKTGTVASGATTANLYDVGKEKGFMGMQMNGNLALQGQMMMFSCDSSHPRCL</sequence>
<feature type="chain" id="PRO_5020180786" description="DUF4882 domain-containing protein" evidence="1">
    <location>
        <begin position="20"/>
        <end position="250"/>
    </location>
</feature>
<comment type="caution">
    <text evidence="2">The sequence shown here is derived from an EMBL/GenBank/DDBJ whole genome shotgun (WGS) entry which is preliminary data.</text>
</comment>
<evidence type="ECO:0008006" key="4">
    <source>
        <dbReference type="Google" id="ProtNLM"/>
    </source>
</evidence>
<protein>
    <recommendedName>
        <fullName evidence="4">DUF4882 domain-containing protein</fullName>
    </recommendedName>
</protein>
<evidence type="ECO:0000256" key="1">
    <source>
        <dbReference type="SAM" id="SignalP"/>
    </source>
</evidence>
<dbReference type="Proteomes" id="UP000293863">
    <property type="component" value="Unassembled WGS sequence"/>
</dbReference>
<accession>A0A4Q7AJC2</accession>
<dbReference type="RefSeq" id="WP_130131739.1">
    <property type="nucleotide sequence ID" value="NZ_SGSQ01000011.1"/>
</dbReference>
<feature type="signal peptide" evidence="1">
    <location>
        <begin position="1"/>
        <end position="19"/>
    </location>
</feature>
<dbReference type="EMBL" id="SGSQ01000011">
    <property type="protein sequence ID" value="RZG46633.1"/>
    <property type="molecule type" value="Genomic_DNA"/>
</dbReference>
<evidence type="ECO:0000313" key="3">
    <source>
        <dbReference type="Proteomes" id="UP000293863"/>
    </source>
</evidence>
<name>A0A4Q7AJC2_9GAMM</name>